<accession>A0A183BCI7</accession>
<keyword evidence="2" id="KW-1185">Reference proteome</keyword>
<reference evidence="3" key="1">
    <citation type="submission" date="2016-06" db="UniProtKB">
        <authorList>
            <consortium name="WormBaseParasite"/>
        </authorList>
    </citation>
    <scope>IDENTIFICATION</scope>
</reference>
<reference evidence="1 2" key="2">
    <citation type="submission" date="2018-11" db="EMBL/GenBank/DDBJ databases">
        <authorList>
            <consortium name="Pathogen Informatics"/>
        </authorList>
    </citation>
    <scope>NUCLEOTIDE SEQUENCE [LARGE SCALE GENOMIC DNA]</scope>
    <source>
        <strain evidence="1 2">Egypt</strain>
    </source>
</reference>
<evidence type="ECO:0000313" key="2">
    <source>
        <dbReference type="Proteomes" id="UP000272942"/>
    </source>
</evidence>
<dbReference type="Proteomes" id="UP000272942">
    <property type="component" value="Unassembled WGS sequence"/>
</dbReference>
<proteinExistence type="predicted"/>
<organism evidence="3">
    <name type="scientific">Echinostoma caproni</name>
    <dbReference type="NCBI Taxonomy" id="27848"/>
    <lineage>
        <taxon>Eukaryota</taxon>
        <taxon>Metazoa</taxon>
        <taxon>Spiralia</taxon>
        <taxon>Lophotrochozoa</taxon>
        <taxon>Platyhelminthes</taxon>
        <taxon>Trematoda</taxon>
        <taxon>Digenea</taxon>
        <taxon>Plagiorchiida</taxon>
        <taxon>Echinostomata</taxon>
        <taxon>Echinostomatoidea</taxon>
        <taxon>Echinostomatidae</taxon>
        <taxon>Echinostoma</taxon>
    </lineage>
</organism>
<evidence type="ECO:0000313" key="1">
    <source>
        <dbReference type="EMBL" id="VDP94196.1"/>
    </source>
</evidence>
<dbReference type="WBParaSite" id="ECPE_0001696501-mRNA-1">
    <property type="protein sequence ID" value="ECPE_0001696501-mRNA-1"/>
    <property type="gene ID" value="ECPE_0001696501"/>
</dbReference>
<dbReference type="EMBL" id="UZAN01066525">
    <property type="protein sequence ID" value="VDP94196.1"/>
    <property type="molecule type" value="Genomic_DNA"/>
</dbReference>
<name>A0A183BCI7_9TREM</name>
<dbReference type="AlphaFoldDB" id="A0A183BCI7"/>
<gene>
    <name evidence="1" type="ORF">ECPE_LOCUS16922</name>
</gene>
<evidence type="ECO:0000313" key="3">
    <source>
        <dbReference type="WBParaSite" id="ECPE_0001696501-mRNA-1"/>
    </source>
</evidence>
<protein>
    <submittedName>
        <fullName evidence="1 3">Uncharacterized protein</fullName>
    </submittedName>
</protein>
<sequence length="191" mass="21334">MLGAIRSLSGPLPLTAFKLLYVSHARPRLEYGDLAVFPCTVSEGCPTGKSSKGCYTPRRRTTWDQLRGTTDCNGTVPHVIQTTERRPDLHQTHHPGRLWPRVAVRIPHEEQQPHQKASNDVSQDAVERFAADQSSVEEALNIGDREESYPDPATADYLGQRNAWQLKHRENTELGVQEPGYILARATSPVT</sequence>